<dbReference type="InterPro" id="IPR038731">
    <property type="entry name" value="RgtA/B/C-like"/>
</dbReference>
<feature type="transmembrane region" description="Helical" evidence="8">
    <location>
        <begin position="121"/>
        <end position="138"/>
    </location>
</feature>
<feature type="transmembrane region" description="Helical" evidence="8">
    <location>
        <begin position="70"/>
        <end position="87"/>
    </location>
</feature>
<feature type="transmembrane region" description="Helical" evidence="8">
    <location>
        <begin position="20"/>
        <end position="36"/>
    </location>
</feature>
<keyword evidence="4 10" id="KW-0808">Transferase</keyword>
<evidence type="ECO:0000256" key="3">
    <source>
        <dbReference type="ARBA" id="ARBA00022676"/>
    </source>
</evidence>
<feature type="transmembrane region" description="Helical" evidence="8">
    <location>
        <begin position="94"/>
        <end position="115"/>
    </location>
</feature>
<sequence length="532" mass="62333">MNLISTKIFTDPINWKRLTTFFLITGCAIRLFHFFSDRSLWLDEVYLVSGLVHLDFKGLINGPLDYQQKAPVFFLILVKIVISLFGNKEIWLRLVPLISGLATLFLFVLVCRYFLNKPGSLVAIAVVCLSPAFIYHSVEIKQYATELFGSVLSLYLFVRYKDSLSVTRLLIWGFAAGLILWLSYSAVFILAGIAVALSIDSLLKKEWQAFFYRLIPFTIWLASFAVNYLLFTHKHADEDWVVYWFRFYQNFMPMPPQSFSDLKWFAVTFYRMLDYPLGLLWNWNVVLKMSIVPIALILLGSYKFIKSEMLNVLVLFCPLLFTLLASGLELYPLTERFWLFIAPVFLLIIGKGFDVVWTRIQYGFWKWIFFIVVVTGPASQAIASVLQPQNFYMHKKSYQKETLNYIDQHYQEGDAVYVYWNILPQFRLYKELHRYRFKAVEGRDFRSSSVDISSYKKHLVTDIARLRGKKRVWLILSHKFLADIGDRINEPSWYYKKEGNPTNIVVEEFLKLGRLNEKMVTTDVTVFLFTMK</sequence>
<proteinExistence type="predicted"/>
<feature type="transmembrane region" description="Helical" evidence="8">
    <location>
        <begin position="364"/>
        <end position="386"/>
    </location>
</feature>
<keyword evidence="6 8" id="KW-1133">Transmembrane helix</keyword>
<reference evidence="11" key="1">
    <citation type="submission" date="2017-04" db="EMBL/GenBank/DDBJ databases">
        <authorList>
            <person name="Varghese N."/>
            <person name="Submissions S."/>
        </authorList>
    </citation>
    <scope>NUCLEOTIDE SEQUENCE [LARGE SCALE GENOMIC DNA]</scope>
    <source>
        <strain evidence="11">DSM 12126</strain>
    </source>
</reference>
<dbReference type="RefSeq" id="WP_084240523.1">
    <property type="nucleotide sequence ID" value="NZ_FWXT01000003.1"/>
</dbReference>
<feature type="transmembrane region" description="Helical" evidence="8">
    <location>
        <begin position="280"/>
        <end position="300"/>
    </location>
</feature>
<evidence type="ECO:0000256" key="8">
    <source>
        <dbReference type="SAM" id="Phobius"/>
    </source>
</evidence>
<dbReference type="STRING" id="151894.SAMN04488524_3740"/>
<organism evidence="10 11">
    <name type="scientific">Pedobacter africanus</name>
    <dbReference type="NCBI Taxonomy" id="151894"/>
    <lineage>
        <taxon>Bacteria</taxon>
        <taxon>Pseudomonadati</taxon>
        <taxon>Bacteroidota</taxon>
        <taxon>Sphingobacteriia</taxon>
        <taxon>Sphingobacteriales</taxon>
        <taxon>Sphingobacteriaceae</taxon>
        <taxon>Pedobacter</taxon>
    </lineage>
</organism>
<feature type="transmembrane region" description="Helical" evidence="8">
    <location>
        <begin position="337"/>
        <end position="357"/>
    </location>
</feature>
<dbReference type="PANTHER" id="PTHR33908">
    <property type="entry name" value="MANNOSYLTRANSFERASE YKCB-RELATED"/>
    <property type="match status" value="1"/>
</dbReference>
<keyword evidence="3 10" id="KW-0328">Glycosyltransferase</keyword>
<evidence type="ECO:0000313" key="10">
    <source>
        <dbReference type="EMBL" id="SMC96174.1"/>
    </source>
</evidence>
<keyword evidence="7 8" id="KW-0472">Membrane</keyword>
<keyword evidence="2" id="KW-1003">Cell membrane</keyword>
<accession>A0A1W2DFW4</accession>
<feature type="transmembrane region" description="Helical" evidence="8">
    <location>
        <begin position="210"/>
        <end position="231"/>
    </location>
</feature>
<dbReference type="InterPro" id="IPR050297">
    <property type="entry name" value="LipidA_mod_glycosyltrf_83"/>
</dbReference>
<dbReference type="GO" id="GO:0016763">
    <property type="term" value="F:pentosyltransferase activity"/>
    <property type="evidence" value="ECO:0007669"/>
    <property type="project" value="TreeGrafter"/>
</dbReference>
<dbReference type="GO" id="GO:0009103">
    <property type="term" value="P:lipopolysaccharide biosynthetic process"/>
    <property type="evidence" value="ECO:0007669"/>
    <property type="project" value="UniProtKB-ARBA"/>
</dbReference>
<dbReference type="EMBL" id="FWXT01000003">
    <property type="protein sequence ID" value="SMC96174.1"/>
    <property type="molecule type" value="Genomic_DNA"/>
</dbReference>
<evidence type="ECO:0000256" key="6">
    <source>
        <dbReference type="ARBA" id="ARBA00022989"/>
    </source>
</evidence>
<evidence type="ECO:0000256" key="4">
    <source>
        <dbReference type="ARBA" id="ARBA00022679"/>
    </source>
</evidence>
<feature type="transmembrane region" description="Helical" evidence="8">
    <location>
        <begin position="312"/>
        <end position="331"/>
    </location>
</feature>
<dbReference type="GO" id="GO:0005886">
    <property type="term" value="C:plasma membrane"/>
    <property type="evidence" value="ECO:0007669"/>
    <property type="project" value="UniProtKB-SubCell"/>
</dbReference>
<evidence type="ECO:0000256" key="1">
    <source>
        <dbReference type="ARBA" id="ARBA00004651"/>
    </source>
</evidence>
<keyword evidence="5 8" id="KW-0812">Transmembrane</keyword>
<dbReference type="Proteomes" id="UP000192756">
    <property type="component" value="Unassembled WGS sequence"/>
</dbReference>
<feature type="domain" description="Glycosyltransferase RgtA/B/C/D-like" evidence="9">
    <location>
        <begin position="71"/>
        <end position="219"/>
    </location>
</feature>
<dbReference type="PANTHER" id="PTHR33908:SF11">
    <property type="entry name" value="MEMBRANE PROTEIN"/>
    <property type="match status" value="1"/>
</dbReference>
<comment type="subcellular location">
    <subcellularLocation>
        <location evidence="1">Cell membrane</location>
        <topology evidence="1">Multi-pass membrane protein</topology>
    </subcellularLocation>
</comment>
<feature type="transmembrane region" description="Helical" evidence="8">
    <location>
        <begin position="170"/>
        <end position="198"/>
    </location>
</feature>
<dbReference type="AlphaFoldDB" id="A0A1W2DFW4"/>
<dbReference type="Pfam" id="PF13231">
    <property type="entry name" value="PMT_2"/>
    <property type="match status" value="1"/>
</dbReference>
<gene>
    <name evidence="10" type="ORF">SAMN04488524_3740</name>
</gene>
<evidence type="ECO:0000256" key="7">
    <source>
        <dbReference type="ARBA" id="ARBA00023136"/>
    </source>
</evidence>
<name>A0A1W2DFW4_9SPHI</name>
<evidence type="ECO:0000313" key="11">
    <source>
        <dbReference type="Proteomes" id="UP000192756"/>
    </source>
</evidence>
<evidence type="ECO:0000259" key="9">
    <source>
        <dbReference type="Pfam" id="PF13231"/>
    </source>
</evidence>
<keyword evidence="11" id="KW-1185">Reference proteome</keyword>
<dbReference type="OrthoDB" id="1491458at2"/>
<evidence type="ECO:0000256" key="2">
    <source>
        <dbReference type="ARBA" id="ARBA00022475"/>
    </source>
</evidence>
<evidence type="ECO:0000256" key="5">
    <source>
        <dbReference type="ARBA" id="ARBA00022692"/>
    </source>
</evidence>
<protein>
    <submittedName>
        <fullName evidence="10">Dolichyl-phosphate-mannose-protein mannosyltransferase</fullName>
    </submittedName>
</protein>